<dbReference type="InterPro" id="IPR020845">
    <property type="entry name" value="AMP-binding_CS"/>
</dbReference>
<dbReference type="CDD" id="cd05936">
    <property type="entry name" value="FC-FACS_FadD_like"/>
    <property type="match status" value="1"/>
</dbReference>
<dbReference type="GO" id="GO:0016877">
    <property type="term" value="F:ligase activity, forming carbon-sulfur bonds"/>
    <property type="evidence" value="ECO:0007669"/>
    <property type="project" value="UniProtKB-ARBA"/>
</dbReference>
<keyword evidence="6" id="KW-1185">Reference proteome</keyword>
<evidence type="ECO:0000313" key="5">
    <source>
        <dbReference type="EMBL" id="SFO25926.1"/>
    </source>
</evidence>
<dbReference type="AlphaFoldDB" id="A0A1I5FQL5"/>
<evidence type="ECO:0000256" key="1">
    <source>
        <dbReference type="ARBA" id="ARBA00006432"/>
    </source>
</evidence>
<proteinExistence type="inferred from homology"/>
<feature type="domain" description="AMP-dependent synthetase/ligase" evidence="3">
    <location>
        <begin position="10"/>
        <end position="375"/>
    </location>
</feature>
<dbReference type="Gene3D" id="3.30.300.30">
    <property type="match status" value="1"/>
</dbReference>
<evidence type="ECO:0000256" key="2">
    <source>
        <dbReference type="ARBA" id="ARBA00022598"/>
    </source>
</evidence>
<keyword evidence="2" id="KW-0436">Ligase</keyword>
<evidence type="ECO:0000259" key="4">
    <source>
        <dbReference type="Pfam" id="PF13193"/>
    </source>
</evidence>
<dbReference type="InterPro" id="IPR025110">
    <property type="entry name" value="AMP-bd_C"/>
</dbReference>
<sequence>MSFNLATILRESALAQPDKPMLRLGPLALTYGQVDVLSGQVAAGLRAAGLGRGDSVALQLPNVPQFVLAYFGALKAGMTVVPLNPLLKAPEVSYHLSDSGSKALITFDAFAEEAVKGAAGAGDVRVYVVSAPGGPEAPADTSPFDELVAAGAEADPADVEQMSPDDTAVVIYTSGTTGKPKGAELTHFQAYMAASVAAETFAYRDDDVAMAVLPLFHVFGLSSVMNCAVRSAATLVLVPRFDVGAVLDAMEQHRVTVFCGVPTMFVALMYADLTGRDVSSLRICVSGGASIPGEVIKGFEAAYGATVLEGYGLSETCALATFNRSAEDRRVMSIGKRLWGCEVRVVDADDRELPPGPDHVGEIVLRGHNVMKGYLGRPDATAEAMKGGWFHTGDLGYRDEDGFFYIVDRKKDLVIRGGFNVYPREIEEVLHAHPAVREAAVVGRPDERLGEEVVAYVSLREGASAEPAEVIGFCRERLAAYKYPREVLVIEELPKGPSGKVLKTELRTR</sequence>
<accession>A0A1I5FQL5</accession>
<dbReference type="Pfam" id="PF00501">
    <property type="entry name" value="AMP-binding"/>
    <property type="match status" value="1"/>
</dbReference>
<feature type="domain" description="AMP-binding enzyme C-terminal" evidence="4">
    <location>
        <begin position="425"/>
        <end position="500"/>
    </location>
</feature>
<evidence type="ECO:0000259" key="3">
    <source>
        <dbReference type="Pfam" id="PF00501"/>
    </source>
</evidence>
<dbReference type="OrthoDB" id="9803968at2"/>
<dbReference type="EMBL" id="FOWE01000005">
    <property type="protein sequence ID" value="SFO25926.1"/>
    <property type="molecule type" value="Genomic_DNA"/>
</dbReference>
<comment type="similarity">
    <text evidence="1">Belongs to the ATP-dependent AMP-binding enzyme family.</text>
</comment>
<dbReference type="InterPro" id="IPR050237">
    <property type="entry name" value="ATP-dep_AMP-bd_enzyme"/>
</dbReference>
<dbReference type="Proteomes" id="UP000183642">
    <property type="component" value="Unassembled WGS sequence"/>
</dbReference>
<dbReference type="Pfam" id="PF13193">
    <property type="entry name" value="AMP-binding_C"/>
    <property type="match status" value="1"/>
</dbReference>
<dbReference type="RefSeq" id="WP_075013683.1">
    <property type="nucleotide sequence ID" value="NZ_FOWE01000005.1"/>
</dbReference>
<dbReference type="NCBIfam" id="NF004837">
    <property type="entry name" value="PRK06187.1"/>
    <property type="match status" value="1"/>
</dbReference>
<evidence type="ECO:0000313" key="6">
    <source>
        <dbReference type="Proteomes" id="UP000183642"/>
    </source>
</evidence>
<dbReference type="PANTHER" id="PTHR43767:SF12">
    <property type="entry name" value="AMP-DEPENDENT SYNTHETASE AND LIGASE"/>
    <property type="match status" value="1"/>
</dbReference>
<dbReference type="PANTHER" id="PTHR43767">
    <property type="entry name" value="LONG-CHAIN-FATTY-ACID--COA LIGASE"/>
    <property type="match status" value="1"/>
</dbReference>
<gene>
    <name evidence="5" type="ORF">SAMN05660359_02312</name>
</gene>
<dbReference type="InterPro" id="IPR042099">
    <property type="entry name" value="ANL_N_sf"/>
</dbReference>
<dbReference type="InterPro" id="IPR000873">
    <property type="entry name" value="AMP-dep_synth/lig_dom"/>
</dbReference>
<dbReference type="PROSITE" id="PS00455">
    <property type="entry name" value="AMP_BINDING"/>
    <property type="match status" value="1"/>
</dbReference>
<organism evidence="5 6">
    <name type="scientific">Geodermatophilus obscurus</name>
    <dbReference type="NCBI Taxonomy" id="1861"/>
    <lineage>
        <taxon>Bacteria</taxon>
        <taxon>Bacillati</taxon>
        <taxon>Actinomycetota</taxon>
        <taxon>Actinomycetes</taxon>
        <taxon>Geodermatophilales</taxon>
        <taxon>Geodermatophilaceae</taxon>
        <taxon>Geodermatophilus</taxon>
    </lineage>
</organism>
<dbReference type="InterPro" id="IPR045851">
    <property type="entry name" value="AMP-bd_C_sf"/>
</dbReference>
<dbReference type="Gene3D" id="3.40.50.12780">
    <property type="entry name" value="N-terminal domain of ligase-like"/>
    <property type="match status" value="1"/>
</dbReference>
<name>A0A1I5FQL5_9ACTN</name>
<dbReference type="FunFam" id="3.30.300.30:FF:000008">
    <property type="entry name" value="2,3-dihydroxybenzoate-AMP ligase"/>
    <property type="match status" value="1"/>
</dbReference>
<protein>
    <submittedName>
        <fullName evidence="5">Long-chain acyl-CoA synthetase</fullName>
    </submittedName>
</protein>
<reference evidence="6" key="1">
    <citation type="submission" date="2016-10" db="EMBL/GenBank/DDBJ databases">
        <authorList>
            <person name="Varghese N."/>
            <person name="Submissions S."/>
        </authorList>
    </citation>
    <scope>NUCLEOTIDE SEQUENCE [LARGE SCALE GENOMIC DNA]</scope>
    <source>
        <strain evidence="6">DSM 43161</strain>
    </source>
</reference>
<dbReference type="SUPFAM" id="SSF56801">
    <property type="entry name" value="Acetyl-CoA synthetase-like"/>
    <property type="match status" value="1"/>
</dbReference>